<reference evidence="1 2" key="1">
    <citation type="submission" date="2015-10" db="EMBL/GenBank/DDBJ databases">
        <title>Complete genome sequence of hyperthermophilic archaeon Pyrodictium delaneyi Su06.</title>
        <authorList>
            <person name="Jung J.-H."/>
            <person name="Lin J."/>
            <person name="Holden J.F."/>
            <person name="Park C.-S."/>
        </authorList>
    </citation>
    <scope>NUCLEOTIDE SEQUENCE [LARGE SCALE GENOMIC DNA]</scope>
    <source>
        <strain evidence="1 2">Su06</strain>
    </source>
</reference>
<dbReference type="Proteomes" id="UP000058613">
    <property type="component" value="Chromosome"/>
</dbReference>
<accession>A0A0P0N366</accession>
<dbReference type="AlphaFoldDB" id="A0A0P0N366"/>
<organism evidence="1 2">
    <name type="scientific">Pyrodictium delaneyi</name>
    <dbReference type="NCBI Taxonomy" id="1273541"/>
    <lineage>
        <taxon>Archaea</taxon>
        <taxon>Thermoproteota</taxon>
        <taxon>Thermoprotei</taxon>
        <taxon>Desulfurococcales</taxon>
        <taxon>Pyrodictiaceae</taxon>
        <taxon>Pyrodictium</taxon>
    </lineage>
</organism>
<gene>
    <name evidence="1" type="ORF">Pyrde_0699</name>
</gene>
<dbReference type="KEGG" id="pdl:Pyrde_0699"/>
<dbReference type="STRING" id="1273541.Pyrde_0699"/>
<dbReference type="EMBL" id="CP013011">
    <property type="protein sequence ID" value="ALL00749.1"/>
    <property type="molecule type" value="Genomic_DNA"/>
</dbReference>
<evidence type="ECO:0000313" key="2">
    <source>
        <dbReference type="Proteomes" id="UP000058613"/>
    </source>
</evidence>
<protein>
    <submittedName>
        <fullName evidence="1">Uncharacterized protein</fullName>
    </submittedName>
</protein>
<sequence length="119" mass="13585">MSVERVGGGLRVCVDRDMECERVRAELRAVVERLAGELGAEYSRAARQRFRRLRNLLELDLFHAMCAMEASAGCLTVDRWVRRARMLLRFEQGPAWGCTGVLLRGGAWRWDCRAVEADD</sequence>
<proteinExistence type="predicted"/>
<evidence type="ECO:0000313" key="1">
    <source>
        <dbReference type="EMBL" id="ALL00749.1"/>
    </source>
</evidence>
<name>A0A0P0N366_9CREN</name>